<organism evidence="2 3">
    <name type="scientific">Fibroporia radiculosa</name>
    <dbReference type="NCBI Taxonomy" id="599839"/>
    <lineage>
        <taxon>Eukaryota</taxon>
        <taxon>Fungi</taxon>
        <taxon>Dikarya</taxon>
        <taxon>Basidiomycota</taxon>
        <taxon>Agaricomycotina</taxon>
        <taxon>Agaricomycetes</taxon>
        <taxon>Polyporales</taxon>
        <taxon>Fibroporiaceae</taxon>
        <taxon>Fibroporia</taxon>
    </lineage>
</organism>
<dbReference type="RefSeq" id="XP_012176997.1">
    <property type="nucleotide sequence ID" value="XM_012321607.1"/>
</dbReference>
<accession>J7SC90</accession>
<dbReference type="InParanoid" id="J7SC90"/>
<dbReference type="HOGENOM" id="CLU_2236629_0_0_1"/>
<gene>
    <name evidence="2" type="ORF">FIBRA_09291</name>
</gene>
<feature type="signal peptide" evidence="1">
    <location>
        <begin position="1"/>
        <end position="22"/>
    </location>
</feature>
<dbReference type="AlphaFoldDB" id="J7SC90"/>
<evidence type="ECO:0000313" key="2">
    <source>
        <dbReference type="EMBL" id="CCM06976.1"/>
    </source>
</evidence>
<reference evidence="2 3" key="1">
    <citation type="journal article" date="2012" name="Appl. Environ. Microbiol.">
        <title>Short-read sequencing for genomic analysis of the brown rot fungus Fibroporia radiculosa.</title>
        <authorList>
            <person name="Tang J.D."/>
            <person name="Perkins A.D."/>
            <person name="Sonstegard T.S."/>
            <person name="Schroeder S.G."/>
            <person name="Burgess S.C."/>
            <person name="Diehl S.V."/>
        </authorList>
    </citation>
    <scope>NUCLEOTIDE SEQUENCE [LARGE SCALE GENOMIC DNA]</scope>
    <source>
        <strain evidence="2 3">TFFH 294</strain>
    </source>
</reference>
<keyword evidence="1" id="KW-0732">Signal</keyword>
<sequence>MPTYDMGLSLVPLLDLLDSVLGLDILPGLLKICLHDLKEAGIQEFPFSQHHYLLQVYGLLPFLHQWPPDVRHHHLGYQVYFVFPFCNKFLHVSPPGLELLSITIK</sequence>
<evidence type="ECO:0000256" key="1">
    <source>
        <dbReference type="SAM" id="SignalP"/>
    </source>
</evidence>
<proteinExistence type="predicted"/>
<feature type="chain" id="PRO_5003797664" evidence="1">
    <location>
        <begin position="23"/>
        <end position="105"/>
    </location>
</feature>
<dbReference type="Proteomes" id="UP000006352">
    <property type="component" value="Unassembled WGS sequence"/>
</dbReference>
<protein>
    <submittedName>
        <fullName evidence="2">Uncharacterized protein</fullName>
    </submittedName>
</protein>
<keyword evidence="3" id="KW-1185">Reference proteome</keyword>
<dbReference type="GeneID" id="24101876"/>
<dbReference type="EMBL" id="HE797591">
    <property type="protein sequence ID" value="CCM06976.1"/>
    <property type="molecule type" value="Genomic_DNA"/>
</dbReference>
<evidence type="ECO:0000313" key="3">
    <source>
        <dbReference type="Proteomes" id="UP000006352"/>
    </source>
</evidence>
<name>J7SC90_9APHY</name>